<feature type="transmembrane region" description="Helical" evidence="1">
    <location>
        <begin position="21"/>
        <end position="44"/>
    </location>
</feature>
<keyword evidence="1" id="KW-0812">Transmembrane</keyword>
<accession>A0A3M0IG66</accession>
<dbReference type="AlphaFoldDB" id="A0A3M0IG66"/>
<evidence type="ECO:0000256" key="1">
    <source>
        <dbReference type="SAM" id="Phobius"/>
    </source>
</evidence>
<organism evidence="2 3">
    <name type="scientific">Streptomyces shenzhenensis</name>
    <dbReference type="NCBI Taxonomy" id="943815"/>
    <lineage>
        <taxon>Bacteria</taxon>
        <taxon>Bacillati</taxon>
        <taxon>Actinomycetota</taxon>
        <taxon>Actinomycetes</taxon>
        <taxon>Kitasatosporales</taxon>
        <taxon>Streptomycetaceae</taxon>
        <taxon>Streptomyces</taxon>
    </lineage>
</organism>
<sequence length="187" mass="20477">MRATRRLWRWRSNPLRRREDIVEAWIILAVWVVVVVGGTVAGVVTAHAAADMLAQQRARRHPVQAVLLADAPPMTAWAAGGQVRESVRWTAPDGTSRTAWTLVDGGQKRGARVVVWQDDRGRLAPQPTSRAMGAVEAGLFGTGAAFLVAAPALGAGAVARARLDRRRMARWDREWELLGRHQGPRTA</sequence>
<feature type="transmembrane region" description="Helical" evidence="1">
    <location>
        <begin position="137"/>
        <end position="159"/>
    </location>
</feature>
<keyword evidence="1" id="KW-0472">Membrane</keyword>
<evidence type="ECO:0000313" key="3">
    <source>
        <dbReference type="Proteomes" id="UP000270471"/>
    </source>
</evidence>
<dbReference type="OrthoDB" id="4213157at2"/>
<proteinExistence type="predicted"/>
<dbReference type="InterPro" id="IPR039708">
    <property type="entry name" value="MT1774/Rv1733c-like"/>
</dbReference>
<gene>
    <name evidence="2" type="ORF">CTZ28_13545</name>
</gene>
<reference evidence="2 3" key="1">
    <citation type="submission" date="2017-11" db="EMBL/GenBank/DDBJ databases">
        <title>Draft genome of actinobacteria isolated from guarana (Paullinia cupana (Mart.) Ducke.</title>
        <authorList>
            <person name="Siqueira K.A."/>
            <person name="Liotti R.G."/>
            <person name="Mendes T.A.O."/>
            <person name="Soares M.A."/>
        </authorList>
    </citation>
    <scope>NUCLEOTIDE SEQUENCE [LARGE SCALE GENOMIC DNA]</scope>
    <source>
        <strain evidence="2 3">193</strain>
    </source>
</reference>
<keyword evidence="1" id="KW-1133">Transmembrane helix</keyword>
<dbReference type="EMBL" id="PENI01000007">
    <property type="protein sequence ID" value="RMB85189.1"/>
    <property type="molecule type" value="Genomic_DNA"/>
</dbReference>
<dbReference type="Proteomes" id="UP000270471">
    <property type="component" value="Unassembled WGS sequence"/>
</dbReference>
<evidence type="ECO:0008006" key="4">
    <source>
        <dbReference type="Google" id="ProtNLM"/>
    </source>
</evidence>
<evidence type="ECO:0000313" key="2">
    <source>
        <dbReference type="EMBL" id="RMB85189.1"/>
    </source>
</evidence>
<comment type="caution">
    <text evidence="2">The sequence shown here is derived from an EMBL/GenBank/DDBJ whole genome shotgun (WGS) entry which is preliminary data.</text>
</comment>
<keyword evidence="3" id="KW-1185">Reference proteome</keyword>
<dbReference type="RefSeq" id="WP_121889629.1">
    <property type="nucleotide sequence ID" value="NZ_JBNJMA010000002.1"/>
</dbReference>
<dbReference type="PANTHER" id="PTHR42305">
    <property type="entry name" value="MEMBRANE PROTEIN RV1733C-RELATED"/>
    <property type="match status" value="1"/>
</dbReference>
<name>A0A3M0IG66_9ACTN</name>
<protein>
    <recommendedName>
        <fullName evidence="4">Integral membrane protein</fullName>
    </recommendedName>
</protein>
<dbReference type="PANTHER" id="PTHR42305:SF1">
    <property type="entry name" value="MEMBRANE PROTEIN RV1733C-RELATED"/>
    <property type="match status" value="1"/>
</dbReference>